<accession>G0M9C9</accession>
<organism evidence="3">
    <name type="scientific">Caenorhabditis brenneri</name>
    <name type="common">Nematode worm</name>
    <dbReference type="NCBI Taxonomy" id="135651"/>
    <lineage>
        <taxon>Eukaryota</taxon>
        <taxon>Metazoa</taxon>
        <taxon>Ecdysozoa</taxon>
        <taxon>Nematoda</taxon>
        <taxon>Chromadorea</taxon>
        <taxon>Rhabditida</taxon>
        <taxon>Rhabditina</taxon>
        <taxon>Rhabditomorpha</taxon>
        <taxon>Rhabditoidea</taxon>
        <taxon>Rhabditidae</taxon>
        <taxon>Peloderinae</taxon>
        <taxon>Caenorhabditis</taxon>
    </lineage>
</organism>
<dbReference type="InterPro" id="IPR053220">
    <property type="entry name" value="Nematode_rcpt-like_serp_H"/>
</dbReference>
<dbReference type="PANTHER" id="PTHR22941">
    <property type="entry name" value="SERPENTINE RECEPTOR"/>
    <property type="match status" value="1"/>
</dbReference>
<sequence length="229" mass="26162">MKSVKWTLLNFHFWNVFMDFMMNFLSVLIPLFPTASGVLVGVLSTFGVPSTVQSWLFVEVVSVVCFSTTMIFENRFHLLNDKNIKWNSARPYWILANIIFCFVYLIPISLQLPDQKLAKERILNSLPCVPDFLVPLDILTASLDQTIVIITAITFVTLMFGQLLTFAIIIYRQLSSNFGANVLSENTRKLQKNLLKALIWQTGIPVVYLVLPVTYATFSFSTGYFNMDF</sequence>
<dbReference type="InParanoid" id="G0M9C9"/>
<feature type="transmembrane region" description="Helical" evidence="1">
    <location>
        <begin position="198"/>
        <end position="218"/>
    </location>
</feature>
<protein>
    <submittedName>
        <fullName evidence="2">Uncharacterized protein</fullName>
    </submittedName>
</protein>
<dbReference type="Proteomes" id="UP000008068">
    <property type="component" value="Unassembled WGS sequence"/>
</dbReference>
<name>G0M9C9_CAEBE</name>
<dbReference type="EMBL" id="GL379787">
    <property type="protein sequence ID" value="EGT31113.1"/>
    <property type="molecule type" value="Genomic_DNA"/>
</dbReference>
<evidence type="ECO:0000313" key="3">
    <source>
        <dbReference type="Proteomes" id="UP000008068"/>
    </source>
</evidence>
<dbReference type="PANTHER" id="PTHR22941:SF173">
    <property type="entry name" value="SERPENTINE RECEPTOR, CLASS H"/>
    <property type="match status" value="1"/>
</dbReference>
<dbReference type="Pfam" id="PF10318">
    <property type="entry name" value="7TM_GPCR_Srh"/>
    <property type="match status" value="1"/>
</dbReference>
<keyword evidence="1" id="KW-0472">Membrane</keyword>
<dbReference type="OMA" id="PYWILAN"/>
<feature type="transmembrane region" description="Helical" evidence="1">
    <location>
        <begin position="92"/>
        <end position="110"/>
    </location>
</feature>
<feature type="transmembrane region" description="Helical" evidence="1">
    <location>
        <begin position="20"/>
        <end position="43"/>
    </location>
</feature>
<keyword evidence="1" id="KW-1133">Transmembrane helix</keyword>
<keyword evidence="1" id="KW-0812">Transmembrane</keyword>
<dbReference type="InterPro" id="IPR019422">
    <property type="entry name" value="7TM_GPCR_serpentine_rcpt_Srh"/>
</dbReference>
<keyword evidence="3" id="KW-1185">Reference proteome</keyword>
<gene>
    <name evidence="2" type="ORF">CAEBREN_11871</name>
</gene>
<reference evidence="3" key="1">
    <citation type="submission" date="2011-07" db="EMBL/GenBank/DDBJ databases">
        <authorList>
            <consortium name="Caenorhabditis brenneri Sequencing and Analysis Consortium"/>
            <person name="Wilson R.K."/>
        </authorList>
    </citation>
    <scope>NUCLEOTIDE SEQUENCE [LARGE SCALE GENOMIC DNA]</scope>
    <source>
        <strain evidence="3">PB2801</strain>
    </source>
</reference>
<evidence type="ECO:0000313" key="2">
    <source>
        <dbReference type="EMBL" id="EGT31113.1"/>
    </source>
</evidence>
<dbReference type="OrthoDB" id="5862289at2759"/>
<proteinExistence type="predicted"/>
<dbReference type="AlphaFoldDB" id="G0M9C9"/>
<evidence type="ECO:0000256" key="1">
    <source>
        <dbReference type="SAM" id="Phobius"/>
    </source>
</evidence>
<dbReference type="HOGENOM" id="CLU_042960_1_1_1"/>
<feature type="transmembrane region" description="Helical" evidence="1">
    <location>
        <begin position="55"/>
        <end position="72"/>
    </location>
</feature>
<feature type="transmembrane region" description="Helical" evidence="1">
    <location>
        <begin position="147"/>
        <end position="171"/>
    </location>
</feature>